<proteinExistence type="predicted"/>
<protein>
    <submittedName>
        <fullName evidence="2">Uncharacterized protein</fullName>
    </submittedName>
</protein>
<sequence length="67" mass="7676">MVGNALCSILKNFDRFVEDFLDNGIIISVKRGLIKSYRLLDMVIVFLEILGYGASWHLRSDLKAKMK</sequence>
<evidence type="ECO:0000313" key="1">
    <source>
        <dbReference type="EMBL" id="VFK10316.1"/>
    </source>
</evidence>
<dbReference type="AlphaFoldDB" id="A0A450XBI5"/>
<dbReference type="EMBL" id="CAADFM010000035">
    <property type="protein sequence ID" value="VFK10316.1"/>
    <property type="molecule type" value="Genomic_DNA"/>
</dbReference>
<organism evidence="2">
    <name type="scientific">Candidatus Kentrum sp. LPFa</name>
    <dbReference type="NCBI Taxonomy" id="2126335"/>
    <lineage>
        <taxon>Bacteria</taxon>
        <taxon>Pseudomonadati</taxon>
        <taxon>Pseudomonadota</taxon>
        <taxon>Gammaproteobacteria</taxon>
        <taxon>Candidatus Kentrum</taxon>
    </lineage>
</organism>
<gene>
    <name evidence="1" type="ORF">BECKLPF1236A_GA0070988_1003514</name>
    <name evidence="2" type="ORF">BECKLPF1236C_GA0070990_1003714</name>
</gene>
<dbReference type="EMBL" id="CAADFP010000037">
    <property type="protein sequence ID" value="VFK26642.1"/>
    <property type="molecule type" value="Genomic_DNA"/>
</dbReference>
<name>A0A450XBI5_9GAMM</name>
<evidence type="ECO:0000313" key="2">
    <source>
        <dbReference type="EMBL" id="VFK26642.1"/>
    </source>
</evidence>
<reference evidence="2" key="1">
    <citation type="submission" date="2019-02" db="EMBL/GenBank/DDBJ databases">
        <authorList>
            <person name="Gruber-Vodicka R. H."/>
            <person name="Seah K. B. B."/>
        </authorList>
    </citation>
    <scope>NUCLEOTIDE SEQUENCE</scope>
    <source>
        <strain evidence="1">BECK_S312</strain>
        <strain evidence="2">BECK_S426</strain>
    </source>
</reference>
<accession>A0A450XBI5</accession>